<dbReference type="Proteomes" id="UP000622797">
    <property type="component" value="Unassembled WGS sequence"/>
</dbReference>
<feature type="region of interest" description="Disordered" evidence="1">
    <location>
        <begin position="1"/>
        <end position="73"/>
    </location>
</feature>
<feature type="compositionally biased region" description="Polar residues" evidence="1">
    <location>
        <begin position="9"/>
        <end position="21"/>
    </location>
</feature>
<sequence length="275" mass="29907">MDSPYASDSDVSSDSELTNLSEIVASGSRHASQKRFGDDGVSKNGTKSTPEDMEDVPLNKDESAEDEDDWVMPDEEELAAAGASISTQSEYPVDESDSHDFRFDDVEMMTIFFYDGPEEDAGEQPSKLLSGYDIFIGPYPHERPYTYEELHPRKAKAIAFANKIPGIQTLRETLSVTADVAQTNIARSYKDIAGRVVSTAQGTCEAVVIAGQVGGFLVGGALNAGQNVAVSVQESWPGWPLPFNRGVLGIIGEYFLEGFQSLPPTDSIIRPRGRR</sequence>
<gene>
    <name evidence="2" type="ORF">FSARC_13059</name>
</gene>
<keyword evidence="3" id="KW-1185">Reference proteome</keyword>
<dbReference type="AlphaFoldDB" id="A0A8H4T438"/>
<name>A0A8H4T438_9HYPO</name>
<evidence type="ECO:0000313" key="3">
    <source>
        <dbReference type="Proteomes" id="UP000622797"/>
    </source>
</evidence>
<reference evidence="2" key="2">
    <citation type="submission" date="2020-05" db="EMBL/GenBank/DDBJ databases">
        <authorList>
            <person name="Kim H.-S."/>
            <person name="Proctor R.H."/>
            <person name="Brown D.W."/>
        </authorList>
    </citation>
    <scope>NUCLEOTIDE SEQUENCE</scope>
    <source>
        <strain evidence="2">NRRL 20472</strain>
    </source>
</reference>
<protein>
    <submittedName>
        <fullName evidence="2">Uncharacterized protein</fullName>
    </submittedName>
</protein>
<organism evidence="2 3">
    <name type="scientific">Fusarium sarcochroum</name>
    <dbReference type="NCBI Taxonomy" id="1208366"/>
    <lineage>
        <taxon>Eukaryota</taxon>
        <taxon>Fungi</taxon>
        <taxon>Dikarya</taxon>
        <taxon>Ascomycota</taxon>
        <taxon>Pezizomycotina</taxon>
        <taxon>Sordariomycetes</taxon>
        <taxon>Hypocreomycetidae</taxon>
        <taxon>Hypocreales</taxon>
        <taxon>Nectriaceae</taxon>
        <taxon>Fusarium</taxon>
        <taxon>Fusarium lateritium species complex</taxon>
    </lineage>
</organism>
<feature type="compositionally biased region" description="Acidic residues" evidence="1">
    <location>
        <begin position="63"/>
        <end position="73"/>
    </location>
</feature>
<comment type="caution">
    <text evidence="2">The sequence shown here is derived from an EMBL/GenBank/DDBJ whole genome shotgun (WGS) entry which is preliminary data.</text>
</comment>
<accession>A0A8H4T438</accession>
<evidence type="ECO:0000313" key="2">
    <source>
        <dbReference type="EMBL" id="KAF4950923.1"/>
    </source>
</evidence>
<reference evidence="2" key="1">
    <citation type="journal article" date="2020" name="BMC Genomics">
        <title>Correction to: Identification and distribution of gene clusters required for synthesis of sphingolipid metabolism inhibitors in diverse species of the filamentous fungus Fusarium.</title>
        <authorList>
            <person name="Kim H.S."/>
            <person name="Lohmar J.M."/>
            <person name="Busman M."/>
            <person name="Brown D.W."/>
            <person name="Naumann T.A."/>
            <person name="Divon H.H."/>
            <person name="Lysoe E."/>
            <person name="Uhlig S."/>
            <person name="Proctor R.H."/>
        </authorList>
    </citation>
    <scope>NUCLEOTIDE SEQUENCE</scope>
    <source>
        <strain evidence="2">NRRL 20472</strain>
    </source>
</reference>
<dbReference type="EMBL" id="JABEXW010000941">
    <property type="protein sequence ID" value="KAF4950923.1"/>
    <property type="molecule type" value="Genomic_DNA"/>
</dbReference>
<dbReference type="OrthoDB" id="5064335at2759"/>
<proteinExistence type="predicted"/>
<evidence type="ECO:0000256" key="1">
    <source>
        <dbReference type="SAM" id="MobiDB-lite"/>
    </source>
</evidence>